<dbReference type="Pfam" id="PF05107">
    <property type="entry name" value="Cas_Cas7"/>
    <property type="match status" value="1"/>
</dbReference>
<gene>
    <name evidence="1" type="primary">cas7c</name>
    <name evidence="1" type="ORF">L7E55_07180</name>
</gene>
<evidence type="ECO:0000313" key="2">
    <source>
        <dbReference type="Proteomes" id="UP001154312"/>
    </source>
</evidence>
<organism evidence="1 2">
    <name type="scientific">Pelotomaculum isophthalicicum JI</name>
    <dbReference type="NCBI Taxonomy" id="947010"/>
    <lineage>
        <taxon>Bacteria</taxon>
        <taxon>Bacillati</taxon>
        <taxon>Bacillota</taxon>
        <taxon>Clostridia</taxon>
        <taxon>Eubacteriales</taxon>
        <taxon>Desulfotomaculaceae</taxon>
        <taxon>Pelotomaculum</taxon>
    </lineage>
</organism>
<keyword evidence="2" id="KW-1185">Reference proteome</keyword>
<dbReference type="CDD" id="cd09689">
    <property type="entry name" value="Cas7_I-C"/>
    <property type="match status" value="1"/>
</dbReference>
<dbReference type="NCBIfam" id="TIGR02589">
    <property type="entry name" value="cas_Csd2"/>
    <property type="match status" value="1"/>
</dbReference>
<name>A0A9X4H640_9FIRM</name>
<dbReference type="RefSeq" id="WP_277443432.1">
    <property type="nucleotide sequence ID" value="NZ_JAKOAV010000010.1"/>
</dbReference>
<dbReference type="InterPro" id="IPR006482">
    <property type="entry name" value="Cas7_Csh2/Csh2"/>
</dbReference>
<accession>A0A9X4H640</accession>
<dbReference type="NCBIfam" id="TIGR01595">
    <property type="entry name" value="cas_CT1132"/>
    <property type="match status" value="1"/>
</dbReference>
<dbReference type="Proteomes" id="UP001154312">
    <property type="component" value="Unassembled WGS sequence"/>
</dbReference>
<dbReference type="InterPro" id="IPR013418">
    <property type="entry name" value="CRISPR-assoc_prot_Cas7/Csd2"/>
</dbReference>
<dbReference type="AlphaFoldDB" id="A0A9X4H640"/>
<dbReference type="EMBL" id="JAKOAV010000010">
    <property type="protein sequence ID" value="MDF9408144.1"/>
    <property type="molecule type" value="Genomic_DNA"/>
</dbReference>
<reference evidence="1" key="1">
    <citation type="submission" date="2022-02" db="EMBL/GenBank/DDBJ databases">
        <authorList>
            <person name="Leng L."/>
        </authorList>
    </citation>
    <scope>NUCLEOTIDE SEQUENCE</scope>
    <source>
        <strain evidence="1">JI</strain>
    </source>
</reference>
<sequence>MSSILNKRYEFVLFFEVENGNPNGDPDAGNMPRIDPETSHGIVTDVCLKRKVRNYIELAQGGKSPFDIYVREKAVLNDLHEEAYTELKIKPEPKKLPKDPEQAKQVTKYMCDRFYDIRAFGAVMAMEVNCGQVRGPVQFSFARSLDPVVPQEITITRMAVANKKDADKERTMGRKHIIPYALYRAEGYISAPLAQKTGFSEADLELFWESLMNMFEHDHSAARGKMASRKLIIFEHETPLGKAPAHKLFDLVTAKRIDDTKPPRAFDDYAINVNHAGKPGGVTIIEH</sequence>
<dbReference type="GO" id="GO:0043571">
    <property type="term" value="P:maintenance of CRISPR repeat elements"/>
    <property type="evidence" value="ECO:0007669"/>
    <property type="project" value="InterPro"/>
</dbReference>
<comment type="caution">
    <text evidence="1">The sequence shown here is derived from an EMBL/GenBank/DDBJ whole genome shotgun (WGS) entry which is preliminary data.</text>
</comment>
<proteinExistence type="predicted"/>
<evidence type="ECO:0000313" key="1">
    <source>
        <dbReference type="EMBL" id="MDF9408144.1"/>
    </source>
</evidence>
<protein>
    <submittedName>
        <fullName evidence="1">Type I-C CRISPR-associated protein Cas7/Csd2</fullName>
    </submittedName>
</protein>